<dbReference type="Gene3D" id="3.30.870.10">
    <property type="entry name" value="Endonuclease Chain A"/>
    <property type="match status" value="1"/>
</dbReference>
<dbReference type="GO" id="GO:0005739">
    <property type="term" value="C:mitochondrion"/>
    <property type="evidence" value="ECO:0007669"/>
    <property type="project" value="TreeGrafter"/>
</dbReference>
<name>A0A1B6C9T7_9HEMI</name>
<evidence type="ECO:0000256" key="4">
    <source>
        <dbReference type="ARBA" id="ARBA00038012"/>
    </source>
</evidence>
<dbReference type="PANTHER" id="PTHR43856:SF1">
    <property type="entry name" value="MITOCHONDRIAL CARDIOLIPIN HYDROLASE"/>
    <property type="match status" value="1"/>
</dbReference>
<dbReference type="EMBL" id="GEDC01027042">
    <property type="protein sequence ID" value="JAS10256.1"/>
    <property type="molecule type" value="Transcribed_RNA"/>
</dbReference>
<dbReference type="SUPFAM" id="SSF56024">
    <property type="entry name" value="Phospholipase D/nuclease"/>
    <property type="match status" value="1"/>
</dbReference>
<keyword evidence="3" id="KW-0443">Lipid metabolism</keyword>
<accession>A0A1B6C9T7</accession>
<organism evidence="8">
    <name type="scientific">Clastoptera arizonana</name>
    <name type="common">Arizona spittle bug</name>
    <dbReference type="NCBI Taxonomy" id="38151"/>
    <lineage>
        <taxon>Eukaryota</taxon>
        <taxon>Metazoa</taxon>
        <taxon>Ecdysozoa</taxon>
        <taxon>Arthropoda</taxon>
        <taxon>Hexapoda</taxon>
        <taxon>Insecta</taxon>
        <taxon>Pterygota</taxon>
        <taxon>Neoptera</taxon>
        <taxon>Paraneoptera</taxon>
        <taxon>Hemiptera</taxon>
        <taxon>Auchenorrhyncha</taxon>
        <taxon>Cercopoidea</taxon>
        <taxon>Clastopteridae</taxon>
        <taxon>Clastoptera</taxon>
    </lineage>
</organism>
<dbReference type="Pfam" id="PF13091">
    <property type="entry name" value="PLDc_2"/>
    <property type="match status" value="1"/>
</dbReference>
<dbReference type="PANTHER" id="PTHR43856">
    <property type="entry name" value="CARDIOLIPIN HYDROLASE"/>
    <property type="match status" value="1"/>
</dbReference>
<evidence type="ECO:0000259" key="7">
    <source>
        <dbReference type="PROSITE" id="PS50035"/>
    </source>
</evidence>
<dbReference type="GO" id="GO:0016891">
    <property type="term" value="F:RNA endonuclease activity producing 5'-phosphomonoesters, hydrolytic mechanism"/>
    <property type="evidence" value="ECO:0007669"/>
    <property type="project" value="TreeGrafter"/>
</dbReference>
<evidence type="ECO:0000256" key="3">
    <source>
        <dbReference type="ARBA" id="ARBA00023098"/>
    </source>
</evidence>
<comment type="similarity">
    <text evidence="4">Belongs to the phospholipase D family. MitoPLD/Zucchini subfamily.</text>
</comment>
<proteinExistence type="inferred from homology"/>
<dbReference type="PROSITE" id="PS50035">
    <property type="entry name" value="PLD"/>
    <property type="match status" value="1"/>
</dbReference>
<evidence type="ECO:0000256" key="1">
    <source>
        <dbReference type="ARBA" id="ARBA00022801"/>
    </source>
</evidence>
<evidence type="ECO:0000256" key="5">
    <source>
        <dbReference type="ARBA" id="ARBA00040549"/>
    </source>
</evidence>
<evidence type="ECO:0000256" key="2">
    <source>
        <dbReference type="ARBA" id="ARBA00022963"/>
    </source>
</evidence>
<keyword evidence="2" id="KW-0442">Lipid degradation</keyword>
<reference evidence="8" key="1">
    <citation type="submission" date="2015-12" db="EMBL/GenBank/DDBJ databases">
        <title>De novo transcriptome assembly of four potential Pierce s Disease insect vectors from Arizona vineyards.</title>
        <authorList>
            <person name="Tassone E.E."/>
        </authorList>
    </citation>
    <scope>NUCLEOTIDE SEQUENCE</scope>
</reference>
<keyword evidence="1" id="KW-0378">Hydrolase</keyword>
<dbReference type="GO" id="GO:0034587">
    <property type="term" value="P:piRNA processing"/>
    <property type="evidence" value="ECO:0007669"/>
    <property type="project" value="TreeGrafter"/>
</dbReference>
<gene>
    <name evidence="8" type="ORF">g.9762</name>
</gene>
<sequence length="209" mass="24331">MWQYGFPILLIISNTVFFYKLRKWNIETTPVSKVLFFREESLTCKSHTEVKPYTIFCTLPTCQFSYITHILNNINSSKKSLDIVLYMMTIKSLADAIIRAQRRGVKVRFIADETMANSSGSKVRFLQCAGIPVRSRPSIYLMHHKFAIVDDYLLMTGSFNWTLQAAIGNWDNMIITTEIDYVRSHKQEFNRLWDDLGIFLNEEYGATIQ</sequence>
<protein>
    <recommendedName>
        <fullName evidence="5">Mitochondrial cardiolipin hydrolase</fullName>
    </recommendedName>
    <alternativeName>
        <fullName evidence="6">Mitochondrial phospholipase</fullName>
    </alternativeName>
</protein>
<dbReference type="InterPro" id="IPR025202">
    <property type="entry name" value="PLD-like_dom"/>
</dbReference>
<dbReference type="InterPro" id="IPR001736">
    <property type="entry name" value="PLipase_D/transphosphatidylase"/>
</dbReference>
<dbReference type="GO" id="GO:0016042">
    <property type="term" value="P:lipid catabolic process"/>
    <property type="evidence" value="ECO:0007669"/>
    <property type="project" value="UniProtKB-KW"/>
</dbReference>
<dbReference type="AlphaFoldDB" id="A0A1B6C9T7"/>
<dbReference type="InterPro" id="IPR051406">
    <property type="entry name" value="PLD_domain"/>
</dbReference>
<feature type="domain" description="PLD phosphodiesterase" evidence="7">
    <location>
        <begin position="138"/>
        <end position="165"/>
    </location>
</feature>
<evidence type="ECO:0000256" key="6">
    <source>
        <dbReference type="ARBA" id="ARBA00043167"/>
    </source>
</evidence>
<evidence type="ECO:0000313" key="8">
    <source>
        <dbReference type="EMBL" id="JAS10256.1"/>
    </source>
</evidence>